<proteinExistence type="inferred from homology"/>
<evidence type="ECO:0000256" key="3">
    <source>
        <dbReference type="ARBA" id="ARBA00022449"/>
    </source>
</evidence>
<accession>A0A813Z597</accession>
<dbReference type="Gene3D" id="1.20.1420.30">
    <property type="entry name" value="NCX, central ion-binding region"/>
    <property type="match status" value="2"/>
</dbReference>
<dbReference type="Proteomes" id="UP000663879">
    <property type="component" value="Unassembled WGS sequence"/>
</dbReference>
<organism evidence="11 12">
    <name type="scientific">Brachionus calyciflorus</name>
    <dbReference type="NCBI Taxonomy" id="104777"/>
    <lineage>
        <taxon>Eukaryota</taxon>
        <taxon>Metazoa</taxon>
        <taxon>Spiralia</taxon>
        <taxon>Gnathifera</taxon>
        <taxon>Rotifera</taxon>
        <taxon>Eurotatoria</taxon>
        <taxon>Monogononta</taxon>
        <taxon>Pseudotrocha</taxon>
        <taxon>Ploima</taxon>
        <taxon>Brachionidae</taxon>
        <taxon>Brachionus</taxon>
    </lineage>
</organism>
<dbReference type="Pfam" id="PF01699">
    <property type="entry name" value="Na_Ca_ex"/>
    <property type="match status" value="2"/>
</dbReference>
<feature type="transmembrane region" description="Helical" evidence="9">
    <location>
        <begin position="122"/>
        <end position="142"/>
    </location>
</feature>
<feature type="transmembrane region" description="Helical" evidence="9">
    <location>
        <begin position="176"/>
        <end position="197"/>
    </location>
</feature>
<feature type="transmembrane region" description="Helical" evidence="9">
    <location>
        <begin position="87"/>
        <end position="110"/>
    </location>
</feature>
<dbReference type="OrthoDB" id="2127281at2759"/>
<feature type="transmembrane region" description="Helical" evidence="9">
    <location>
        <begin position="356"/>
        <end position="377"/>
    </location>
</feature>
<keyword evidence="4" id="KW-0406">Ion transport</keyword>
<evidence type="ECO:0000256" key="8">
    <source>
        <dbReference type="SAM" id="MobiDB-lite"/>
    </source>
</evidence>
<evidence type="ECO:0000256" key="1">
    <source>
        <dbReference type="ARBA" id="ARBA00004141"/>
    </source>
</evidence>
<keyword evidence="7 9" id="KW-0472">Membrane</keyword>
<feature type="domain" description="Sodium/calcium exchanger membrane region" evidence="10">
    <location>
        <begin position="321"/>
        <end position="429"/>
    </location>
</feature>
<feature type="region of interest" description="Disordered" evidence="8">
    <location>
        <begin position="450"/>
        <end position="469"/>
    </location>
</feature>
<dbReference type="AlphaFoldDB" id="A0A813Z597"/>
<evidence type="ECO:0000256" key="2">
    <source>
        <dbReference type="ARBA" id="ARBA00005364"/>
    </source>
</evidence>
<feature type="transmembrane region" description="Helical" evidence="9">
    <location>
        <begin position="154"/>
        <end position="169"/>
    </location>
</feature>
<dbReference type="InterPro" id="IPR004837">
    <property type="entry name" value="NaCa_Exmemb"/>
</dbReference>
<protein>
    <recommendedName>
        <fullName evidence="10">Sodium/calcium exchanger membrane region domain-containing protein</fullName>
    </recommendedName>
</protein>
<comment type="caution">
    <text evidence="11">The sequence shown here is derived from an EMBL/GenBank/DDBJ whole genome shotgun (WGS) entry which is preliminary data.</text>
</comment>
<feature type="transmembrane region" description="Helical" evidence="9">
    <location>
        <begin position="398"/>
        <end position="420"/>
    </location>
</feature>
<keyword evidence="6 9" id="KW-1133">Transmembrane helix</keyword>
<dbReference type="GO" id="GO:0005886">
    <property type="term" value="C:plasma membrane"/>
    <property type="evidence" value="ECO:0007669"/>
    <property type="project" value="TreeGrafter"/>
</dbReference>
<keyword evidence="12" id="KW-1185">Reference proteome</keyword>
<keyword evidence="5 9" id="KW-0812">Transmembrane</keyword>
<keyword evidence="3" id="KW-0050">Antiport</keyword>
<evidence type="ECO:0000256" key="6">
    <source>
        <dbReference type="ARBA" id="ARBA00022989"/>
    </source>
</evidence>
<evidence type="ECO:0000256" key="7">
    <source>
        <dbReference type="ARBA" id="ARBA00023136"/>
    </source>
</evidence>
<gene>
    <name evidence="11" type="ORF">OXX778_LOCUS11032</name>
</gene>
<dbReference type="GO" id="GO:0005262">
    <property type="term" value="F:calcium channel activity"/>
    <property type="evidence" value="ECO:0007669"/>
    <property type="project" value="TreeGrafter"/>
</dbReference>
<dbReference type="PANTHER" id="PTHR10846:SF73">
    <property type="entry name" value="SODIUM_CALCIUM EXCHANGER MEMBRANE REGION DOMAIN-CONTAINING PROTEIN"/>
    <property type="match status" value="1"/>
</dbReference>
<evidence type="ECO:0000256" key="5">
    <source>
        <dbReference type="ARBA" id="ARBA00022692"/>
    </source>
</evidence>
<evidence type="ECO:0000313" key="12">
    <source>
        <dbReference type="Proteomes" id="UP000663879"/>
    </source>
</evidence>
<dbReference type="GO" id="GO:0008273">
    <property type="term" value="F:calcium, potassium:sodium antiporter activity"/>
    <property type="evidence" value="ECO:0007669"/>
    <property type="project" value="TreeGrafter"/>
</dbReference>
<keyword evidence="4" id="KW-0109">Calcium transport</keyword>
<keyword evidence="4" id="KW-0813">Transport</keyword>
<evidence type="ECO:0000313" key="11">
    <source>
        <dbReference type="EMBL" id="CAF0893490.1"/>
    </source>
</evidence>
<sequence>MNFTTTTAVVVVKNKPNFLCLAKKSKSLFPIDNIKGEEEAESLMLIFYLIALIYILILADHVCNAYFMPSIEYLSFEKLKLSPHVAGSTILAAASSSTELFISLMGVFFARSDISLNSIIGAASYNLLVITSICCFCVYKFPTQLLKFQIIRDFLFYSLNLVLLILFLLKNDMKGFYWYESLSCLALYILFILFNIYDTNIQEFVNRFDKTIRKCCSIQKRKKNLKVTFQDEISMVDVENEPIKNNEMFRVINRNKVIDLNIDHFSNDYNEPYDVFQPYKELKPLNFSTKFKLIFVLPARLFAYFTIVDFRRFETRKDQFLFVTILTSLFQIGLCSYFLLFVLVKCCETFGLSENVIGFSFLSIASSVDETLAALSICKREVKRIKVKRHSLNRLNSVLSNSIANNLFGITVGIGLPYFLNSLIINSKKNFFSPIYTPNLTLSLFESSDQDTDEESDSDNRNKENVKYNATARRSGELAQLLGQLFVSEDRIRSECKRRVVHVSMIKNKNALHCTILIIL</sequence>
<evidence type="ECO:0000256" key="9">
    <source>
        <dbReference type="SAM" id="Phobius"/>
    </source>
</evidence>
<dbReference type="InterPro" id="IPR004481">
    <property type="entry name" value="K/Na/Ca-exchanger"/>
</dbReference>
<reference evidence="11" key="1">
    <citation type="submission" date="2021-02" db="EMBL/GenBank/DDBJ databases">
        <authorList>
            <person name="Nowell W R."/>
        </authorList>
    </citation>
    <scope>NUCLEOTIDE SEQUENCE</scope>
    <source>
        <strain evidence="11">Ploen Becks lab</strain>
    </source>
</reference>
<feature type="transmembrane region" description="Helical" evidence="9">
    <location>
        <begin position="320"/>
        <end position="344"/>
    </location>
</feature>
<comment type="subcellular location">
    <subcellularLocation>
        <location evidence="1">Membrane</location>
        <topology evidence="1">Multi-pass membrane protein</topology>
    </subcellularLocation>
</comment>
<dbReference type="PANTHER" id="PTHR10846">
    <property type="entry name" value="SODIUM/POTASSIUM/CALCIUM EXCHANGER"/>
    <property type="match status" value="1"/>
</dbReference>
<feature type="domain" description="Sodium/calcium exchanger membrane region" evidence="10">
    <location>
        <begin position="50"/>
        <end position="196"/>
    </location>
</feature>
<keyword evidence="4" id="KW-0106">Calcium</keyword>
<name>A0A813Z597_9BILA</name>
<comment type="similarity">
    <text evidence="2">Belongs to the Ca(2+):cation antiporter (CaCA) (TC 2.A.19) family. SLC24A subfamily.</text>
</comment>
<evidence type="ECO:0000259" key="10">
    <source>
        <dbReference type="Pfam" id="PF01699"/>
    </source>
</evidence>
<dbReference type="GO" id="GO:0006874">
    <property type="term" value="P:intracellular calcium ion homeostasis"/>
    <property type="evidence" value="ECO:0007669"/>
    <property type="project" value="TreeGrafter"/>
</dbReference>
<feature type="transmembrane region" description="Helical" evidence="9">
    <location>
        <begin position="45"/>
        <end position="67"/>
    </location>
</feature>
<dbReference type="EMBL" id="CAJNOC010001820">
    <property type="protein sequence ID" value="CAF0893490.1"/>
    <property type="molecule type" value="Genomic_DNA"/>
</dbReference>
<evidence type="ECO:0000256" key="4">
    <source>
        <dbReference type="ARBA" id="ARBA00022568"/>
    </source>
</evidence>
<dbReference type="InterPro" id="IPR044880">
    <property type="entry name" value="NCX_ion-bd_dom_sf"/>
</dbReference>